<organism evidence="4 5">
    <name type="scientific">Paenibacillus sedimenti</name>
    <dbReference type="NCBI Taxonomy" id="2770274"/>
    <lineage>
        <taxon>Bacteria</taxon>
        <taxon>Bacillati</taxon>
        <taxon>Bacillota</taxon>
        <taxon>Bacilli</taxon>
        <taxon>Bacillales</taxon>
        <taxon>Paenibacillaceae</taxon>
        <taxon>Paenibacillus</taxon>
    </lineage>
</organism>
<dbReference type="Pfam" id="PF06725">
    <property type="entry name" value="3D"/>
    <property type="match status" value="1"/>
</dbReference>
<dbReference type="GO" id="GO:0004553">
    <property type="term" value="F:hydrolase activity, hydrolyzing O-glycosyl compounds"/>
    <property type="evidence" value="ECO:0007669"/>
    <property type="project" value="InterPro"/>
</dbReference>
<dbReference type="InterPro" id="IPR010611">
    <property type="entry name" value="3D_dom"/>
</dbReference>
<dbReference type="Gene3D" id="2.40.40.10">
    <property type="entry name" value="RlpA-like domain"/>
    <property type="match status" value="1"/>
</dbReference>
<dbReference type="InterPro" id="IPR051933">
    <property type="entry name" value="Resuscitation_pf_RpfB"/>
</dbReference>
<keyword evidence="5" id="KW-1185">Reference proteome</keyword>
<sequence length="152" mass="16558">METHAEYQDGRVYVPLRFISEASNIPVQWEAGSNIAILNKDGNHHAPDYEQFQATAYSADPSENGGYGAMDYMGNPLKLGTVAVDPSVIPLGSKLYIEGYNFNGLPTGGMYAYATDTGGAVKGKRMDIFIPGSKQSVRKFGIQTIKVYRVPN</sequence>
<accession>A0A926KU49</accession>
<protein>
    <recommendedName>
        <fullName evidence="6">3D domain-containing protein</fullName>
    </recommendedName>
</protein>
<dbReference type="AlphaFoldDB" id="A0A926KU49"/>
<gene>
    <name evidence="4" type="ORF">ICC18_26050</name>
</gene>
<evidence type="ECO:0008006" key="6">
    <source>
        <dbReference type="Google" id="ProtNLM"/>
    </source>
</evidence>
<dbReference type="InterPro" id="IPR036908">
    <property type="entry name" value="RlpA-like_sf"/>
</dbReference>
<evidence type="ECO:0000259" key="3">
    <source>
        <dbReference type="Pfam" id="PF07833"/>
    </source>
</evidence>
<proteinExistence type="predicted"/>
<name>A0A926KU49_9BACL</name>
<dbReference type="InterPro" id="IPR036582">
    <property type="entry name" value="Mao_N_sf"/>
</dbReference>
<feature type="domain" description="Copper amine oxidase-like N-terminal" evidence="3">
    <location>
        <begin position="1"/>
        <end position="35"/>
    </location>
</feature>
<dbReference type="PANTHER" id="PTHR39160">
    <property type="entry name" value="CELL WALL-BINDING PROTEIN YOCH"/>
    <property type="match status" value="1"/>
</dbReference>
<dbReference type="CDD" id="cd14667">
    <property type="entry name" value="3D_containing_proteins"/>
    <property type="match status" value="1"/>
</dbReference>
<dbReference type="EMBL" id="JACVVD010000011">
    <property type="protein sequence ID" value="MBD0383572.1"/>
    <property type="molecule type" value="Genomic_DNA"/>
</dbReference>
<dbReference type="GO" id="GO:0009254">
    <property type="term" value="P:peptidoglycan turnover"/>
    <property type="evidence" value="ECO:0007669"/>
    <property type="project" value="InterPro"/>
</dbReference>
<feature type="domain" description="3D" evidence="2">
    <location>
        <begin position="81"/>
        <end position="148"/>
    </location>
</feature>
<dbReference type="PANTHER" id="PTHR39160:SF4">
    <property type="entry name" value="RESUSCITATION-PROMOTING FACTOR RPFB"/>
    <property type="match status" value="1"/>
</dbReference>
<reference evidence="4" key="1">
    <citation type="submission" date="2020-09" db="EMBL/GenBank/DDBJ databases">
        <title>Draft Genome Sequence of Paenibacillus sp. WST5.</title>
        <authorList>
            <person name="Bao Z."/>
        </authorList>
    </citation>
    <scope>NUCLEOTIDE SEQUENCE</scope>
    <source>
        <strain evidence="4">WST5</strain>
    </source>
</reference>
<dbReference type="InterPro" id="IPR012854">
    <property type="entry name" value="Cu_amine_oxidase-like_N"/>
</dbReference>
<dbReference type="SUPFAM" id="SSF55383">
    <property type="entry name" value="Copper amine oxidase, domain N"/>
    <property type="match status" value="1"/>
</dbReference>
<dbReference type="SUPFAM" id="SSF50685">
    <property type="entry name" value="Barwin-like endoglucanases"/>
    <property type="match status" value="1"/>
</dbReference>
<dbReference type="InterPro" id="IPR059180">
    <property type="entry name" value="3D_YorM"/>
</dbReference>
<dbReference type="Proteomes" id="UP000650466">
    <property type="component" value="Unassembled WGS sequence"/>
</dbReference>
<evidence type="ECO:0000256" key="1">
    <source>
        <dbReference type="ARBA" id="ARBA00022729"/>
    </source>
</evidence>
<dbReference type="GO" id="GO:0019867">
    <property type="term" value="C:outer membrane"/>
    <property type="evidence" value="ECO:0007669"/>
    <property type="project" value="InterPro"/>
</dbReference>
<keyword evidence="1" id="KW-0732">Signal</keyword>
<evidence type="ECO:0000313" key="4">
    <source>
        <dbReference type="EMBL" id="MBD0383572.1"/>
    </source>
</evidence>
<dbReference type="Pfam" id="PF07833">
    <property type="entry name" value="Cu_amine_oxidN1"/>
    <property type="match status" value="1"/>
</dbReference>
<evidence type="ECO:0000259" key="2">
    <source>
        <dbReference type="Pfam" id="PF06725"/>
    </source>
</evidence>
<comment type="caution">
    <text evidence="4">The sequence shown here is derived from an EMBL/GenBank/DDBJ whole genome shotgun (WGS) entry which is preliminary data.</text>
</comment>
<evidence type="ECO:0000313" key="5">
    <source>
        <dbReference type="Proteomes" id="UP000650466"/>
    </source>
</evidence>